<name>A0A212ETL2_DANPL</name>
<dbReference type="InterPro" id="IPR042099">
    <property type="entry name" value="ANL_N_sf"/>
</dbReference>
<dbReference type="InterPro" id="IPR020845">
    <property type="entry name" value="AMP-binding_CS"/>
</dbReference>
<dbReference type="InParanoid" id="A0A212ETL2"/>
<comment type="caution">
    <text evidence="5">The sequence shown here is derived from an EMBL/GenBank/DDBJ whole genome shotgun (WGS) entry which is preliminary data.</text>
</comment>
<feature type="region of interest" description="Disordered" evidence="3">
    <location>
        <begin position="236"/>
        <end position="262"/>
    </location>
</feature>
<evidence type="ECO:0000259" key="4">
    <source>
        <dbReference type="Pfam" id="PF00501"/>
    </source>
</evidence>
<dbReference type="STRING" id="278856.A0A212ETL2"/>
<dbReference type="PANTHER" id="PTHR44845:SF6">
    <property type="entry name" value="BETA-ALANINE-ACTIVATING ENZYME"/>
    <property type="match status" value="1"/>
</dbReference>
<dbReference type="Pfam" id="PF00501">
    <property type="entry name" value="AMP-binding"/>
    <property type="match status" value="1"/>
</dbReference>
<keyword evidence="1" id="KW-0596">Phosphopantetheine</keyword>
<dbReference type="EMBL" id="AGBW02012589">
    <property type="protein sequence ID" value="OWR44784.1"/>
    <property type="molecule type" value="Genomic_DNA"/>
</dbReference>
<proteinExistence type="predicted"/>
<dbReference type="Gene3D" id="3.40.50.12780">
    <property type="entry name" value="N-terminal domain of ligase-like"/>
    <property type="match status" value="1"/>
</dbReference>
<evidence type="ECO:0000313" key="5">
    <source>
        <dbReference type="EMBL" id="OWR44784.1"/>
    </source>
</evidence>
<dbReference type="PROSITE" id="PS00455">
    <property type="entry name" value="AMP_BINDING"/>
    <property type="match status" value="1"/>
</dbReference>
<evidence type="ECO:0000256" key="1">
    <source>
        <dbReference type="ARBA" id="ARBA00022450"/>
    </source>
</evidence>
<evidence type="ECO:0000313" key="6">
    <source>
        <dbReference type="Proteomes" id="UP000007151"/>
    </source>
</evidence>
<sequence length="262" mass="28066">MGSLPPESVVSGARTSVPAAPLIKHMQQMDSDRIALIYSDETCRKQITYAELEAKTNAISRALTAHARPRGANRDNDFVIAVCMQPTHKTIMALLSTWKAGAAYLPIEPSFPQGRISHILKDSEPSLVIYDHTANPSMFTSSGVPSVSFEELALEASVLATHRPTEQEMLVETDADSTAIILYTSGSTGIPKGFCLPFGIPVLPDVYNMMAVEAASVSINISCSVGRCVANTLASSANSSNETDGTPELVNIDGFADDENRF</sequence>
<accession>A0A212ETL2</accession>
<evidence type="ECO:0000256" key="2">
    <source>
        <dbReference type="ARBA" id="ARBA00022553"/>
    </source>
</evidence>
<dbReference type="KEGG" id="dpl:KGM_202435"/>
<dbReference type="Proteomes" id="UP000007151">
    <property type="component" value="Unassembled WGS sequence"/>
</dbReference>
<gene>
    <name evidence="5" type="ORF">KGM_202435</name>
</gene>
<keyword evidence="2" id="KW-0597">Phosphoprotein</keyword>
<dbReference type="InterPro" id="IPR000873">
    <property type="entry name" value="AMP-dep_synth/lig_dom"/>
</dbReference>
<dbReference type="SUPFAM" id="SSF56801">
    <property type="entry name" value="Acetyl-CoA synthetase-like"/>
    <property type="match status" value="1"/>
</dbReference>
<organism evidence="5 6">
    <name type="scientific">Danaus plexippus plexippus</name>
    <dbReference type="NCBI Taxonomy" id="278856"/>
    <lineage>
        <taxon>Eukaryota</taxon>
        <taxon>Metazoa</taxon>
        <taxon>Ecdysozoa</taxon>
        <taxon>Arthropoda</taxon>
        <taxon>Hexapoda</taxon>
        <taxon>Insecta</taxon>
        <taxon>Pterygota</taxon>
        <taxon>Neoptera</taxon>
        <taxon>Endopterygota</taxon>
        <taxon>Lepidoptera</taxon>
        <taxon>Glossata</taxon>
        <taxon>Ditrysia</taxon>
        <taxon>Papilionoidea</taxon>
        <taxon>Nymphalidae</taxon>
        <taxon>Danainae</taxon>
        <taxon>Danaini</taxon>
        <taxon>Danaina</taxon>
        <taxon>Danaus</taxon>
        <taxon>Danaus</taxon>
    </lineage>
</organism>
<protein>
    <submittedName>
        <fullName evidence="5">Ebony</fullName>
    </submittedName>
</protein>
<keyword evidence="6" id="KW-1185">Reference proteome</keyword>
<reference evidence="5 6" key="1">
    <citation type="journal article" date="2011" name="Cell">
        <title>The monarch butterfly genome yields insights into long-distance migration.</title>
        <authorList>
            <person name="Zhan S."/>
            <person name="Merlin C."/>
            <person name="Boore J.L."/>
            <person name="Reppert S.M."/>
        </authorList>
    </citation>
    <scope>NUCLEOTIDE SEQUENCE [LARGE SCALE GENOMIC DNA]</scope>
    <source>
        <strain evidence="5">F-2</strain>
    </source>
</reference>
<evidence type="ECO:0000256" key="3">
    <source>
        <dbReference type="SAM" id="MobiDB-lite"/>
    </source>
</evidence>
<dbReference type="AlphaFoldDB" id="A0A212ETL2"/>
<dbReference type="PANTHER" id="PTHR44845">
    <property type="entry name" value="CARRIER DOMAIN-CONTAINING PROTEIN"/>
    <property type="match status" value="1"/>
</dbReference>
<feature type="domain" description="AMP-dependent synthetase/ligase" evidence="4">
    <location>
        <begin position="29"/>
        <end position="196"/>
    </location>
</feature>